<keyword evidence="3" id="KW-1185">Reference proteome</keyword>
<dbReference type="AlphaFoldDB" id="A0A9P6KH08"/>
<protein>
    <submittedName>
        <fullName evidence="2">Uncharacterized protein</fullName>
    </submittedName>
</protein>
<name>A0A9P6KH08_9FUNG</name>
<dbReference type="EMBL" id="JAABOA010000370">
    <property type="protein sequence ID" value="KAF9584621.1"/>
    <property type="molecule type" value="Genomic_DNA"/>
</dbReference>
<sequence>MSIQPLQLPPECLRSVLQMLADEHELPTLANMLLVSKSMFDATMPVLYCNPFQFFPEDRDDAAVPFAKLIRLLIPHKEDYPVLSLRHVISTILKGNESNTPQENVGEPGKQETTGHTSVMSTYNYLDIQKDLTFELVDLAAEQVVSLTIPLWDSLWYLDQIERFSSLKQIAFKEFGEAELEHLSATIRNNSTLPSPSAEETPGSSHFSNDMRPFVMEHIALFPGLLKRVECFTRKTGSSVLKICPGAQLLEVARQLPPLRNPRHIDVFSTYQFLAHTGKTNLEFVESIKCDTHQHEELQDLVNGMGSILQSCRRLKKLEWTNPPDKLFSWTLEHHTLRNKSAYKEQDHGSSSPPSTLQQLQLQPMGPLESIVLSRVRTGRGTPIDYTLSAFSDTLKELKVSYEVIKNYREIGNYTDDSSDENGNDNNNDTYYYKNYYKDIGKGGDSDDSVCRVDIGDDETLSLPHLQQLVMSCSEEASIMIRPQVLDNSPLVKLDIHNPMSKYDLTFDYGYDLWTQPIQLPDLKWLRLVGPPALTFDLGTLNSTKQLETIELSLDSWVAPYMERRGPHSRSVISHRQMFSSASWTWHLPCLVTLTLGETYANEFKFKMLEHCPSLEKLKLRVLSKRTLTVRDLENPGTQIGGSDPGTGRKGTVGNESKVAVMNPKQELYFKAPRLTTLTLGGQWKITIDAWRALLREVAPNLEKLSAPRFDGYDLDEWFALTTKMAHLRTVKPGCLYPPYGMTLLPEGSNFDKSLIFYTFPSKRLCLRRLV</sequence>
<feature type="compositionally biased region" description="Low complexity" evidence="1">
    <location>
        <begin position="350"/>
        <end position="361"/>
    </location>
</feature>
<organism evidence="2 3">
    <name type="scientific">Lunasporangiospora selenospora</name>
    <dbReference type="NCBI Taxonomy" id="979761"/>
    <lineage>
        <taxon>Eukaryota</taxon>
        <taxon>Fungi</taxon>
        <taxon>Fungi incertae sedis</taxon>
        <taxon>Mucoromycota</taxon>
        <taxon>Mortierellomycotina</taxon>
        <taxon>Mortierellomycetes</taxon>
        <taxon>Mortierellales</taxon>
        <taxon>Mortierellaceae</taxon>
        <taxon>Lunasporangiospora</taxon>
    </lineage>
</organism>
<feature type="region of interest" description="Disordered" evidence="1">
    <location>
        <begin position="634"/>
        <end position="654"/>
    </location>
</feature>
<feature type="region of interest" description="Disordered" evidence="1">
    <location>
        <begin position="342"/>
        <end position="361"/>
    </location>
</feature>
<evidence type="ECO:0000313" key="2">
    <source>
        <dbReference type="EMBL" id="KAF9584621.1"/>
    </source>
</evidence>
<gene>
    <name evidence="2" type="ORF">BGW38_005830</name>
</gene>
<dbReference type="Proteomes" id="UP000780801">
    <property type="component" value="Unassembled WGS sequence"/>
</dbReference>
<feature type="compositionally biased region" description="Gly residues" evidence="1">
    <location>
        <begin position="639"/>
        <end position="651"/>
    </location>
</feature>
<dbReference type="OrthoDB" id="2325256at2759"/>
<accession>A0A9P6KH08</accession>
<reference evidence="2" key="1">
    <citation type="journal article" date="2020" name="Fungal Divers.">
        <title>Resolving the Mortierellaceae phylogeny through synthesis of multi-gene phylogenetics and phylogenomics.</title>
        <authorList>
            <person name="Vandepol N."/>
            <person name="Liber J."/>
            <person name="Desiro A."/>
            <person name="Na H."/>
            <person name="Kennedy M."/>
            <person name="Barry K."/>
            <person name="Grigoriev I.V."/>
            <person name="Miller A.N."/>
            <person name="O'Donnell K."/>
            <person name="Stajich J.E."/>
            <person name="Bonito G."/>
        </authorList>
    </citation>
    <scope>NUCLEOTIDE SEQUENCE</scope>
    <source>
        <strain evidence="2">KOD1015</strain>
    </source>
</reference>
<evidence type="ECO:0000313" key="3">
    <source>
        <dbReference type="Proteomes" id="UP000780801"/>
    </source>
</evidence>
<evidence type="ECO:0000256" key="1">
    <source>
        <dbReference type="SAM" id="MobiDB-lite"/>
    </source>
</evidence>
<proteinExistence type="predicted"/>
<dbReference type="SUPFAM" id="SSF52047">
    <property type="entry name" value="RNI-like"/>
    <property type="match status" value="1"/>
</dbReference>
<comment type="caution">
    <text evidence="2">The sequence shown here is derived from an EMBL/GenBank/DDBJ whole genome shotgun (WGS) entry which is preliminary data.</text>
</comment>